<dbReference type="Proteomes" id="UP000769528">
    <property type="component" value="Unassembled WGS sequence"/>
</dbReference>
<accession>A0A9P8PJN8</accession>
<gene>
    <name evidence="1" type="ORF">WICMUC_003619</name>
</gene>
<comment type="caution">
    <text evidence="1">The sequence shown here is derived from an EMBL/GenBank/DDBJ whole genome shotgun (WGS) entry which is preliminary data.</text>
</comment>
<evidence type="ECO:0000313" key="2">
    <source>
        <dbReference type="Proteomes" id="UP000769528"/>
    </source>
</evidence>
<dbReference type="AlphaFoldDB" id="A0A9P8PJN8"/>
<dbReference type="EMBL" id="JAEUBF010000974">
    <property type="protein sequence ID" value="KAH3673513.1"/>
    <property type="molecule type" value="Genomic_DNA"/>
</dbReference>
<proteinExistence type="predicted"/>
<organism evidence="1 2">
    <name type="scientific">Wickerhamomyces mucosus</name>
    <dbReference type="NCBI Taxonomy" id="1378264"/>
    <lineage>
        <taxon>Eukaryota</taxon>
        <taxon>Fungi</taxon>
        <taxon>Dikarya</taxon>
        <taxon>Ascomycota</taxon>
        <taxon>Saccharomycotina</taxon>
        <taxon>Saccharomycetes</taxon>
        <taxon>Phaffomycetales</taxon>
        <taxon>Wickerhamomycetaceae</taxon>
        <taxon>Wickerhamomyces</taxon>
    </lineage>
</organism>
<name>A0A9P8PJN8_9ASCO</name>
<keyword evidence="2" id="KW-1185">Reference proteome</keyword>
<sequence>MRRITLVFNNAFESNSIGIGSGESSEYCNNVGWIIRIASETERFWNMIIFDMISSGVKLKNFNRFDLFIKL</sequence>
<protein>
    <submittedName>
        <fullName evidence="1">Uncharacterized protein</fullName>
    </submittedName>
</protein>
<reference evidence="1" key="1">
    <citation type="journal article" date="2021" name="Open Biol.">
        <title>Shared evolutionary footprints suggest mitochondrial oxidative damage underlies multiple complex I losses in fungi.</title>
        <authorList>
            <person name="Schikora-Tamarit M.A."/>
            <person name="Marcet-Houben M."/>
            <person name="Nosek J."/>
            <person name="Gabaldon T."/>
        </authorList>
    </citation>
    <scope>NUCLEOTIDE SEQUENCE</scope>
    <source>
        <strain evidence="1">CBS6341</strain>
    </source>
</reference>
<evidence type="ECO:0000313" key="1">
    <source>
        <dbReference type="EMBL" id="KAH3673513.1"/>
    </source>
</evidence>
<reference evidence="1" key="2">
    <citation type="submission" date="2021-01" db="EMBL/GenBank/DDBJ databases">
        <authorList>
            <person name="Schikora-Tamarit M.A."/>
        </authorList>
    </citation>
    <scope>NUCLEOTIDE SEQUENCE</scope>
    <source>
        <strain evidence="1">CBS6341</strain>
    </source>
</reference>